<evidence type="ECO:0000259" key="9">
    <source>
        <dbReference type="Pfam" id="PF01138"/>
    </source>
</evidence>
<dbReference type="GO" id="GO:0005840">
    <property type="term" value="C:ribosome"/>
    <property type="evidence" value="ECO:0007669"/>
    <property type="project" value="UniProtKB-KW"/>
</dbReference>
<dbReference type="Pfam" id="PF03725">
    <property type="entry name" value="RNase_PH_C"/>
    <property type="match status" value="1"/>
</dbReference>
<dbReference type="FunCoup" id="A0A1X2HG99">
    <property type="interactions" value="152"/>
</dbReference>
<keyword evidence="11" id="KW-0689">Ribosomal protein</keyword>
<keyword evidence="5" id="KW-0698">rRNA processing</keyword>
<dbReference type="STRING" id="13706.A0A1X2HG99"/>
<dbReference type="GO" id="GO:0016075">
    <property type="term" value="P:rRNA catabolic process"/>
    <property type="evidence" value="ECO:0007669"/>
    <property type="project" value="TreeGrafter"/>
</dbReference>
<dbReference type="PANTHER" id="PTHR11953">
    <property type="entry name" value="EXOSOME COMPLEX COMPONENT"/>
    <property type="match status" value="1"/>
</dbReference>
<dbReference type="GO" id="GO:0003723">
    <property type="term" value="F:RNA binding"/>
    <property type="evidence" value="ECO:0007669"/>
    <property type="project" value="UniProtKB-KW"/>
</dbReference>
<dbReference type="InterPro" id="IPR001247">
    <property type="entry name" value="ExoRNase_PH_dom1"/>
</dbReference>
<dbReference type="EMBL" id="MCGN01000004">
    <property type="protein sequence ID" value="ORY97951.1"/>
    <property type="molecule type" value="Genomic_DNA"/>
</dbReference>
<sequence>MAAIDRKRVFGPESSVAPVLIDDEKSPKLFDDAGKRLDQRTPADLRPIFLKTGLVTQANGSAYIEVGNTKAVCAVYGPRQLKRAGFSSKGTLNCEFKFATFSCAKRRAHIRDAQERGFAQTLVQALAPAVRLELLPKSSIDIYVNILENDGTNSCVAAAIIAASTALADAGIEMLDQVTASSAVFVDQGILMDGTEAEEKQKKGALMVSYMPSLNEVTHILQSGSSDPAITTQAIEQCIDGGSKIYSVMSTALLQSLENKA</sequence>
<dbReference type="InParanoid" id="A0A1X2HG99"/>
<dbReference type="GO" id="GO:0071051">
    <property type="term" value="P:poly(A)-dependent snoRNA 3'-end processing"/>
    <property type="evidence" value="ECO:0007669"/>
    <property type="project" value="TreeGrafter"/>
</dbReference>
<evidence type="ECO:0000256" key="6">
    <source>
        <dbReference type="ARBA" id="ARBA00022835"/>
    </source>
</evidence>
<keyword evidence="7" id="KW-0694">RNA-binding</keyword>
<dbReference type="GO" id="GO:0000176">
    <property type="term" value="C:nuclear exosome (RNase complex)"/>
    <property type="evidence" value="ECO:0007669"/>
    <property type="project" value="TreeGrafter"/>
</dbReference>
<reference evidence="11 12" key="1">
    <citation type="submission" date="2016-07" db="EMBL/GenBank/DDBJ databases">
        <title>Pervasive Adenine N6-methylation of Active Genes in Fungi.</title>
        <authorList>
            <consortium name="DOE Joint Genome Institute"/>
            <person name="Mondo S.J."/>
            <person name="Dannebaum R.O."/>
            <person name="Kuo R.C."/>
            <person name="Labutti K."/>
            <person name="Haridas S."/>
            <person name="Kuo A."/>
            <person name="Salamov A."/>
            <person name="Ahrendt S.R."/>
            <person name="Lipzen A."/>
            <person name="Sullivan W."/>
            <person name="Andreopoulos W.B."/>
            <person name="Clum A."/>
            <person name="Lindquist E."/>
            <person name="Daum C."/>
            <person name="Ramamoorthy G.K."/>
            <person name="Gryganskyi A."/>
            <person name="Culley D."/>
            <person name="Magnuson J.K."/>
            <person name="James T.Y."/>
            <person name="O'Malley M.A."/>
            <person name="Stajich J.E."/>
            <person name="Spatafora J.W."/>
            <person name="Visel A."/>
            <person name="Grigoriev I.V."/>
        </authorList>
    </citation>
    <scope>NUCLEOTIDE SEQUENCE [LARGE SCALE GENOMIC DNA]</scope>
    <source>
        <strain evidence="11 12">NRRL 2496</strain>
    </source>
</reference>
<dbReference type="CDD" id="cd11371">
    <property type="entry name" value="RNase_PH_MTR3"/>
    <property type="match status" value="1"/>
</dbReference>
<evidence type="ECO:0000256" key="7">
    <source>
        <dbReference type="ARBA" id="ARBA00022884"/>
    </source>
</evidence>
<evidence type="ECO:0000256" key="2">
    <source>
        <dbReference type="ARBA" id="ARBA00004496"/>
    </source>
</evidence>
<dbReference type="InterPro" id="IPR050080">
    <property type="entry name" value="RNase_PH"/>
</dbReference>
<keyword evidence="11" id="KW-0687">Ribonucleoprotein</keyword>
<keyword evidence="4" id="KW-0963">Cytoplasm</keyword>
<dbReference type="Proteomes" id="UP000242180">
    <property type="component" value="Unassembled WGS sequence"/>
</dbReference>
<keyword evidence="8" id="KW-0539">Nucleus</keyword>
<dbReference type="SUPFAM" id="SSF54211">
    <property type="entry name" value="Ribosomal protein S5 domain 2-like"/>
    <property type="match status" value="1"/>
</dbReference>
<feature type="domain" description="Exoribonuclease phosphorolytic" evidence="9">
    <location>
        <begin position="45"/>
        <end position="173"/>
    </location>
</feature>
<dbReference type="GO" id="GO:0000177">
    <property type="term" value="C:cytoplasmic exosome (RNase complex)"/>
    <property type="evidence" value="ECO:0007669"/>
    <property type="project" value="TreeGrafter"/>
</dbReference>
<evidence type="ECO:0000256" key="1">
    <source>
        <dbReference type="ARBA" id="ARBA00004123"/>
    </source>
</evidence>
<evidence type="ECO:0000313" key="12">
    <source>
        <dbReference type="Proteomes" id="UP000242180"/>
    </source>
</evidence>
<dbReference type="GO" id="GO:0005730">
    <property type="term" value="C:nucleolus"/>
    <property type="evidence" value="ECO:0007669"/>
    <property type="project" value="TreeGrafter"/>
</dbReference>
<protein>
    <submittedName>
        <fullName evidence="11">Ribosomal protein S5 domain 2-type protein</fullName>
    </submittedName>
</protein>
<dbReference type="InterPro" id="IPR036345">
    <property type="entry name" value="ExoRNase_PH_dom2_sf"/>
</dbReference>
<dbReference type="PANTHER" id="PTHR11953:SF2">
    <property type="entry name" value="EXOSOME COMPLEX COMPONENT MTR3"/>
    <property type="match status" value="1"/>
</dbReference>
<dbReference type="AlphaFoldDB" id="A0A1X2HG99"/>
<keyword evidence="6" id="KW-0271">Exosome</keyword>
<comment type="subcellular location">
    <subcellularLocation>
        <location evidence="2">Cytoplasm</location>
    </subcellularLocation>
    <subcellularLocation>
        <location evidence="1">Nucleus</location>
    </subcellularLocation>
</comment>
<evidence type="ECO:0000256" key="5">
    <source>
        <dbReference type="ARBA" id="ARBA00022552"/>
    </source>
</evidence>
<keyword evidence="12" id="KW-1185">Reference proteome</keyword>
<dbReference type="InterPro" id="IPR027408">
    <property type="entry name" value="PNPase/RNase_PH_dom_sf"/>
</dbReference>
<evidence type="ECO:0000256" key="3">
    <source>
        <dbReference type="ARBA" id="ARBA00006678"/>
    </source>
</evidence>
<dbReference type="GO" id="GO:0071028">
    <property type="term" value="P:nuclear mRNA surveillance"/>
    <property type="evidence" value="ECO:0007669"/>
    <property type="project" value="TreeGrafter"/>
</dbReference>
<dbReference type="Pfam" id="PF01138">
    <property type="entry name" value="RNase_PH"/>
    <property type="match status" value="1"/>
</dbReference>
<evidence type="ECO:0000256" key="4">
    <source>
        <dbReference type="ARBA" id="ARBA00022490"/>
    </source>
</evidence>
<dbReference type="GO" id="GO:0034475">
    <property type="term" value="P:U4 snRNA 3'-end processing"/>
    <property type="evidence" value="ECO:0007669"/>
    <property type="project" value="TreeGrafter"/>
</dbReference>
<dbReference type="InterPro" id="IPR020568">
    <property type="entry name" value="Ribosomal_Su5_D2-typ_SF"/>
</dbReference>
<evidence type="ECO:0000313" key="11">
    <source>
        <dbReference type="EMBL" id="ORY97951.1"/>
    </source>
</evidence>
<comment type="similarity">
    <text evidence="3">Belongs to the RNase PH family.</text>
</comment>
<accession>A0A1X2HG99</accession>
<comment type="caution">
    <text evidence="11">The sequence shown here is derived from an EMBL/GenBank/DDBJ whole genome shotgun (WGS) entry which is preliminary data.</text>
</comment>
<dbReference type="SUPFAM" id="SSF55666">
    <property type="entry name" value="Ribonuclease PH domain 2-like"/>
    <property type="match status" value="1"/>
</dbReference>
<name>A0A1X2HG99_SYNRA</name>
<dbReference type="OMA" id="MCCVYGP"/>
<dbReference type="InterPro" id="IPR015847">
    <property type="entry name" value="ExoRNase_PH_dom2"/>
</dbReference>
<organism evidence="11 12">
    <name type="scientific">Syncephalastrum racemosum</name>
    <name type="common">Filamentous fungus</name>
    <dbReference type="NCBI Taxonomy" id="13706"/>
    <lineage>
        <taxon>Eukaryota</taxon>
        <taxon>Fungi</taxon>
        <taxon>Fungi incertae sedis</taxon>
        <taxon>Mucoromycota</taxon>
        <taxon>Mucoromycotina</taxon>
        <taxon>Mucoromycetes</taxon>
        <taxon>Mucorales</taxon>
        <taxon>Syncephalastraceae</taxon>
        <taxon>Syncephalastrum</taxon>
    </lineage>
</organism>
<evidence type="ECO:0000259" key="10">
    <source>
        <dbReference type="Pfam" id="PF03725"/>
    </source>
</evidence>
<feature type="domain" description="Exoribonuclease phosphorolytic" evidence="10">
    <location>
        <begin position="176"/>
        <end position="241"/>
    </location>
</feature>
<proteinExistence type="inferred from homology"/>
<dbReference type="Gene3D" id="3.30.230.70">
    <property type="entry name" value="GHMP Kinase, N-terminal domain"/>
    <property type="match status" value="1"/>
</dbReference>
<dbReference type="GO" id="GO:0006364">
    <property type="term" value="P:rRNA processing"/>
    <property type="evidence" value="ECO:0007669"/>
    <property type="project" value="UniProtKB-KW"/>
</dbReference>
<evidence type="ECO:0000256" key="8">
    <source>
        <dbReference type="ARBA" id="ARBA00023242"/>
    </source>
</evidence>
<gene>
    <name evidence="11" type="ORF">BCR43DRAFT_557017</name>
</gene>
<dbReference type="OrthoDB" id="2504340at2759"/>